<sequence length="392" mass="42602">MSHAPKRRRCMLEEGSEAQSVLAVVEGDTSSSSTCSSSFPLSSSSSSSSSYPLIWSSPEEGLNVIPEPLGASQDPPQGPPQGPPQDPPQGPPQDPSQDPPQGPSQDPSQGPSQSPPSSSLSPTAVASPMSQSEDGPSSQEESPSTSQALPNAESLPRNVIDDRVADLVEFLLLKYRTKELTTKAEMLSVVIKDYQDHFPEIFREASECLQLAFGVDVKEVDPSNDSYAVVTTLGLTCDGMMSEGQTMPKNGILIVILSMIFMEGDCVSEEKVWEVLNVMGVYDGTDHFIYGEPRELITRVLVQEQYFEYRQVPNSDPASYEFLWGPRAHAEICKMTLLEFLAKISGNDPRAFPLWYEQALRQQEERAQSGIATTDDTSAMASESSSAPPCPE</sequence>
<keyword evidence="3" id="KW-1185">Reference proteome</keyword>
<dbReference type="SMART" id="SM01392">
    <property type="entry name" value="MAGE_N"/>
    <property type="match status" value="1"/>
</dbReference>
<dbReference type="SMART" id="SM01373">
    <property type="entry name" value="MAGE"/>
    <property type="match status" value="1"/>
</dbReference>
<organism evidence="3 4">
    <name type="scientific">Odocoileus virginianus</name>
    <name type="common">White-tailed deer</name>
    <dbReference type="NCBI Taxonomy" id="9874"/>
    <lineage>
        <taxon>Eukaryota</taxon>
        <taxon>Metazoa</taxon>
        <taxon>Chordata</taxon>
        <taxon>Craniata</taxon>
        <taxon>Vertebrata</taxon>
        <taxon>Euteleostomi</taxon>
        <taxon>Mammalia</taxon>
        <taxon>Eutheria</taxon>
        <taxon>Laurasiatheria</taxon>
        <taxon>Artiodactyla</taxon>
        <taxon>Ruminantia</taxon>
        <taxon>Pecora</taxon>
        <taxon>Cervidae</taxon>
        <taxon>Odocoileinae</taxon>
        <taxon>Odocoileus</taxon>
    </lineage>
</organism>
<dbReference type="Gene3D" id="1.10.10.1210">
    <property type="entry name" value="MAGE homology domain, winged helix WH2 motif"/>
    <property type="match status" value="1"/>
</dbReference>
<evidence type="ECO:0000256" key="1">
    <source>
        <dbReference type="SAM" id="MobiDB-lite"/>
    </source>
</evidence>
<dbReference type="PANTHER" id="PTHR11736:SF153">
    <property type="entry name" value="MELANOMA-ASSOCIATED ANTIGEN 10"/>
    <property type="match status" value="1"/>
</dbReference>
<feature type="region of interest" description="Disordered" evidence="1">
    <location>
        <begin position="1"/>
        <end position="154"/>
    </location>
</feature>
<dbReference type="RefSeq" id="XP_020758762.2">
    <property type="nucleotide sequence ID" value="XM_020903103.2"/>
</dbReference>
<dbReference type="GeneID" id="110143478"/>
<feature type="compositionally biased region" description="Low complexity" evidence="1">
    <location>
        <begin position="136"/>
        <end position="147"/>
    </location>
</feature>
<dbReference type="Pfam" id="PF01454">
    <property type="entry name" value="MAGE"/>
    <property type="match status" value="1"/>
</dbReference>
<evidence type="ECO:0000313" key="4">
    <source>
        <dbReference type="RefSeq" id="XP_020758762.2"/>
    </source>
</evidence>
<dbReference type="InterPro" id="IPR002190">
    <property type="entry name" value="MHD_dom"/>
</dbReference>
<dbReference type="PROSITE" id="PS50838">
    <property type="entry name" value="MAGE"/>
    <property type="match status" value="1"/>
</dbReference>
<gene>
    <name evidence="4" type="primary">LOC110143478</name>
</gene>
<dbReference type="InterPro" id="IPR037445">
    <property type="entry name" value="MAGE"/>
</dbReference>
<protein>
    <submittedName>
        <fullName evidence="4">Melanoma-associated antigen 10-like</fullName>
    </submittedName>
</protein>
<feature type="compositionally biased region" description="Low complexity" evidence="1">
    <location>
        <begin position="30"/>
        <end position="58"/>
    </location>
</feature>
<dbReference type="PANTHER" id="PTHR11736">
    <property type="entry name" value="MELANOMA-ASSOCIATED ANTIGEN MAGE ANTIGEN"/>
    <property type="match status" value="1"/>
</dbReference>
<feature type="domain" description="MAGE" evidence="2">
    <location>
        <begin position="160"/>
        <end position="359"/>
    </location>
</feature>
<dbReference type="InterPro" id="IPR041899">
    <property type="entry name" value="MAGE_WH2"/>
</dbReference>
<feature type="region of interest" description="Disordered" evidence="1">
    <location>
        <begin position="365"/>
        <end position="392"/>
    </location>
</feature>
<dbReference type="Gene3D" id="1.10.10.1200">
    <property type="entry name" value="MAGE homology domain, winged helix WH1 motif"/>
    <property type="match status" value="1"/>
</dbReference>
<dbReference type="InterPro" id="IPR041898">
    <property type="entry name" value="MAGE_WH1"/>
</dbReference>
<proteinExistence type="predicted"/>
<feature type="compositionally biased region" description="Polar residues" evidence="1">
    <location>
        <begin position="120"/>
        <end position="135"/>
    </location>
</feature>
<dbReference type="OrthoDB" id="9665809at2759"/>
<feature type="compositionally biased region" description="Low complexity" evidence="1">
    <location>
        <begin position="103"/>
        <end position="119"/>
    </location>
</feature>
<evidence type="ECO:0000313" key="3">
    <source>
        <dbReference type="Proteomes" id="UP001652640"/>
    </source>
</evidence>
<dbReference type="Proteomes" id="UP001652640">
    <property type="component" value="Unplaced"/>
</dbReference>
<feature type="compositionally biased region" description="Pro residues" evidence="1">
    <location>
        <begin position="76"/>
        <end position="102"/>
    </location>
</feature>
<accession>A0A6J0YC21</accession>
<evidence type="ECO:0000259" key="2">
    <source>
        <dbReference type="PROSITE" id="PS50838"/>
    </source>
</evidence>
<feature type="compositionally biased region" description="Low complexity" evidence="1">
    <location>
        <begin position="372"/>
        <end position="392"/>
    </location>
</feature>
<name>A0A6J0YC21_ODOVR</name>
<dbReference type="InterPro" id="IPR021072">
    <property type="entry name" value="MAGE_N"/>
</dbReference>
<reference evidence="4" key="1">
    <citation type="submission" date="2025-08" db="UniProtKB">
        <authorList>
            <consortium name="RefSeq"/>
        </authorList>
    </citation>
    <scope>IDENTIFICATION</scope>
    <source>
        <tissue evidence="4">Tongue muscle</tissue>
    </source>
</reference>